<dbReference type="InterPro" id="IPR007219">
    <property type="entry name" value="XnlR_reg_dom"/>
</dbReference>
<dbReference type="GO" id="GO:0006351">
    <property type="term" value="P:DNA-templated transcription"/>
    <property type="evidence" value="ECO:0007669"/>
    <property type="project" value="InterPro"/>
</dbReference>
<dbReference type="GO" id="GO:0005634">
    <property type="term" value="C:nucleus"/>
    <property type="evidence" value="ECO:0007669"/>
    <property type="project" value="UniProtKB-SubCell"/>
</dbReference>
<dbReference type="GO" id="GO:0003677">
    <property type="term" value="F:DNA binding"/>
    <property type="evidence" value="ECO:0007669"/>
    <property type="project" value="InterPro"/>
</dbReference>
<name>A0A8H7PCY6_MORIS</name>
<dbReference type="InterPro" id="IPR050613">
    <property type="entry name" value="Sec_Metabolite_Reg"/>
</dbReference>
<dbReference type="OrthoDB" id="4934715at2759"/>
<dbReference type="Proteomes" id="UP000654370">
    <property type="component" value="Unassembled WGS sequence"/>
</dbReference>
<dbReference type="GO" id="GO:0008270">
    <property type="term" value="F:zinc ion binding"/>
    <property type="evidence" value="ECO:0007669"/>
    <property type="project" value="InterPro"/>
</dbReference>
<evidence type="ECO:0000259" key="3">
    <source>
        <dbReference type="SMART" id="SM00906"/>
    </source>
</evidence>
<gene>
    <name evidence="4" type="ORF">INT43_008341</name>
</gene>
<organism evidence="4 5">
    <name type="scientific">Mortierella isabellina</name>
    <name type="common">Filamentous fungus</name>
    <name type="synonym">Umbelopsis isabellina</name>
    <dbReference type="NCBI Taxonomy" id="91625"/>
    <lineage>
        <taxon>Eukaryota</taxon>
        <taxon>Fungi</taxon>
        <taxon>Fungi incertae sedis</taxon>
        <taxon>Mucoromycota</taxon>
        <taxon>Mucoromycotina</taxon>
        <taxon>Umbelopsidomycetes</taxon>
        <taxon>Umbelopsidales</taxon>
        <taxon>Umbelopsidaceae</taxon>
        <taxon>Umbelopsis</taxon>
    </lineage>
</organism>
<protein>
    <recommendedName>
        <fullName evidence="3">Xylanolytic transcriptional activator regulatory domain-containing protein</fullName>
    </recommendedName>
</protein>
<evidence type="ECO:0000256" key="1">
    <source>
        <dbReference type="ARBA" id="ARBA00004123"/>
    </source>
</evidence>
<keyword evidence="5" id="KW-1185">Reference proteome</keyword>
<proteinExistence type="predicted"/>
<dbReference type="PANTHER" id="PTHR31001">
    <property type="entry name" value="UNCHARACTERIZED TRANSCRIPTIONAL REGULATORY PROTEIN"/>
    <property type="match status" value="1"/>
</dbReference>
<accession>A0A8H7PCY6</accession>
<evidence type="ECO:0000313" key="5">
    <source>
        <dbReference type="Proteomes" id="UP000654370"/>
    </source>
</evidence>
<evidence type="ECO:0000313" key="4">
    <source>
        <dbReference type="EMBL" id="KAG2171615.1"/>
    </source>
</evidence>
<comment type="subcellular location">
    <subcellularLocation>
        <location evidence="1">Nucleus</location>
    </subcellularLocation>
</comment>
<dbReference type="EMBL" id="JAEPQZ010000020">
    <property type="protein sequence ID" value="KAG2171615.1"/>
    <property type="molecule type" value="Genomic_DNA"/>
</dbReference>
<keyword evidence="2" id="KW-0539">Nucleus</keyword>
<sequence length="546" mass="62306">MTSTLKEILDRVIDGSNPIGLYRSRAGVDRVSPDSDNDQKEQQSISHLLSRMPGKEECEEVLELFYKYRHSLNFIVHWPTFHDRFEKLTTGIESTLSFVALVAGIMAQGKQVLSYIVDSKERRTAEIRTSQDLYQLSVDALCLADSYESPYDLDYIQAGVVQCDFALHCIDRGPIERRIWPRWGTFVTIAMQMGLHRDPEASDSFSAFEQEMRRRTWWNVYIYDRSLSNKLLYPPHVNDREVTCKIPANINDDDISPSVTTIQNLSNITNKWFFFYQCHAGRLVGVLRELDLREPDRSLESTAEIAASIELLISSIPPETDSNPKMEMHRCIARMCINSLSVKLYHRYIQTPDHPLYTSAMSSILNSCHNIIAACQRIVEMSQHGDMALFVPNFWYSPYIFTAGVMIAICLLQNSSKLYPEIYVNDIETAYKIFQKLSEGASSGETSNVLKIFHIEVCKMRQLINNGTTMSVCINPTKLSFDMAMKGSLQYPLEGVCCSSQNIPVNHSDPNSYITGVSLLDQINIGISMDHFEAAIFELDDFRRFM</sequence>
<reference evidence="4" key="1">
    <citation type="submission" date="2020-12" db="EMBL/GenBank/DDBJ databases">
        <title>Metabolic potential, ecology and presence of endohyphal bacteria is reflected in genomic diversity of Mucoromycotina.</title>
        <authorList>
            <person name="Muszewska A."/>
            <person name="Okrasinska A."/>
            <person name="Steczkiewicz K."/>
            <person name="Drgas O."/>
            <person name="Orlowska M."/>
            <person name="Perlinska-Lenart U."/>
            <person name="Aleksandrzak-Piekarczyk T."/>
            <person name="Szatraj K."/>
            <person name="Zielenkiewicz U."/>
            <person name="Pilsyk S."/>
            <person name="Malc E."/>
            <person name="Mieczkowski P."/>
            <person name="Kruszewska J.S."/>
            <person name="Biernat P."/>
            <person name="Pawlowska J."/>
        </authorList>
    </citation>
    <scope>NUCLEOTIDE SEQUENCE</scope>
    <source>
        <strain evidence="4">WA0000067209</strain>
    </source>
</reference>
<dbReference type="CDD" id="cd12148">
    <property type="entry name" value="fungal_TF_MHR"/>
    <property type="match status" value="1"/>
</dbReference>
<dbReference type="SMART" id="SM00906">
    <property type="entry name" value="Fungal_trans"/>
    <property type="match status" value="1"/>
</dbReference>
<comment type="caution">
    <text evidence="4">The sequence shown here is derived from an EMBL/GenBank/DDBJ whole genome shotgun (WGS) entry which is preliminary data.</text>
</comment>
<dbReference type="AlphaFoldDB" id="A0A8H7PCY6"/>
<evidence type="ECO:0000256" key="2">
    <source>
        <dbReference type="ARBA" id="ARBA00023242"/>
    </source>
</evidence>
<feature type="domain" description="Xylanolytic transcriptional activator regulatory" evidence="3">
    <location>
        <begin position="179"/>
        <end position="253"/>
    </location>
</feature>
<dbReference type="Pfam" id="PF04082">
    <property type="entry name" value="Fungal_trans"/>
    <property type="match status" value="1"/>
</dbReference>